<accession>A0ABQ0JPS5</accession>
<dbReference type="InterPro" id="IPR041522">
    <property type="entry name" value="CdaR_GGDEF"/>
</dbReference>
<dbReference type="Gene3D" id="1.10.10.60">
    <property type="entry name" value="Homeodomain-like"/>
    <property type="match status" value="2"/>
</dbReference>
<keyword evidence="2" id="KW-0238">DNA-binding</keyword>
<name>A0ABQ0JPS5_9VIBR</name>
<dbReference type="InterPro" id="IPR009057">
    <property type="entry name" value="Homeodomain-like_sf"/>
</dbReference>
<keyword evidence="1" id="KW-0805">Transcription regulation</keyword>
<dbReference type="InterPro" id="IPR018062">
    <property type="entry name" value="HTH_AraC-typ_CS"/>
</dbReference>
<organism evidence="5 6">
    <name type="scientific">Vibrio variabilis</name>
    <dbReference type="NCBI Taxonomy" id="990271"/>
    <lineage>
        <taxon>Bacteria</taxon>
        <taxon>Pseudomonadati</taxon>
        <taxon>Pseudomonadota</taxon>
        <taxon>Gammaproteobacteria</taxon>
        <taxon>Vibrionales</taxon>
        <taxon>Vibrionaceae</taxon>
        <taxon>Vibrio</taxon>
    </lineage>
</organism>
<dbReference type="Pfam" id="PF17853">
    <property type="entry name" value="GGDEF_2"/>
    <property type="match status" value="1"/>
</dbReference>
<dbReference type="Pfam" id="PF12833">
    <property type="entry name" value="HTH_18"/>
    <property type="match status" value="1"/>
</dbReference>
<dbReference type="PANTHER" id="PTHR43280">
    <property type="entry name" value="ARAC-FAMILY TRANSCRIPTIONAL REGULATOR"/>
    <property type="match status" value="1"/>
</dbReference>
<dbReference type="SMART" id="SM00342">
    <property type="entry name" value="HTH_ARAC"/>
    <property type="match status" value="1"/>
</dbReference>
<dbReference type="InterPro" id="IPR018060">
    <property type="entry name" value="HTH_AraC"/>
</dbReference>
<evidence type="ECO:0000256" key="3">
    <source>
        <dbReference type="ARBA" id="ARBA00023163"/>
    </source>
</evidence>
<dbReference type="Proteomes" id="UP000029223">
    <property type="component" value="Unassembled WGS sequence"/>
</dbReference>
<evidence type="ECO:0000256" key="2">
    <source>
        <dbReference type="ARBA" id="ARBA00023125"/>
    </source>
</evidence>
<evidence type="ECO:0000256" key="1">
    <source>
        <dbReference type="ARBA" id="ARBA00023015"/>
    </source>
</evidence>
<sequence length="428" mass="48805">MLKLEMEPDTLLATLNNVSSKINKLRALQQTEQQRSKLIESNHRELGKVFIKGVLEGKVYTEAQLSQRLSNYQLHLESYCLVVVVFRVFGASELSAEGLRAWKQLLDNESTSSANHVIIESGDTDFIGIYSFDEQHSVKLIEVQTNRMCRAIIETAKRSFNIEVAAGLSKRHQGLLSLRQCYLEAEQAVSLTEKLKSSEFEAVEGVDWQQYTAQVDHYISDIAEKIRVNDCQAIVTGFDSLATYLKHNRMLPPSMLLGGSYALHYMVSDFVRQCGLERTQAWRDIQSTWLGGSTIEGVDGYIDWITQLKAIIVDAYQNRHESHYMILKAKRYVTEHIDQAITLKAVSDHLGLSPSYFSRLFSQETGQCFVDYVREQKINTAKHLIRTTNKKMYQIASLVGYENVHYFSRVFKQTTDITPVAFRTGKNS</sequence>
<dbReference type="PROSITE" id="PS01124">
    <property type="entry name" value="HTH_ARAC_FAMILY_2"/>
    <property type="match status" value="1"/>
</dbReference>
<comment type="caution">
    <text evidence="5">The sequence shown here is derived from an EMBL/GenBank/DDBJ whole genome shotgun (WGS) entry which is preliminary data.</text>
</comment>
<evidence type="ECO:0000313" key="6">
    <source>
        <dbReference type="Proteomes" id="UP000029223"/>
    </source>
</evidence>
<reference evidence="6" key="1">
    <citation type="submission" date="2014-09" db="EMBL/GenBank/DDBJ databases">
        <title>Vibrio variabilis JCM 19239. (C206) whole genome shotgun sequence.</title>
        <authorList>
            <person name="Sawabe T."/>
            <person name="Meirelles P."/>
            <person name="Nakanishi M."/>
            <person name="Sayaka M."/>
            <person name="Hattori M."/>
            <person name="Ohkuma M."/>
        </authorList>
    </citation>
    <scope>NUCLEOTIDE SEQUENCE [LARGE SCALE GENOMIC DNA]</scope>
    <source>
        <strain evidence="6">JCM 19239</strain>
    </source>
</reference>
<gene>
    <name evidence="5" type="ORF">JCM19239_6197</name>
</gene>
<keyword evidence="3" id="KW-0804">Transcription</keyword>
<dbReference type="PROSITE" id="PS00041">
    <property type="entry name" value="HTH_ARAC_FAMILY_1"/>
    <property type="match status" value="1"/>
</dbReference>
<feature type="domain" description="HTH araC/xylS-type" evidence="4">
    <location>
        <begin position="327"/>
        <end position="425"/>
    </location>
</feature>
<evidence type="ECO:0000259" key="4">
    <source>
        <dbReference type="PROSITE" id="PS01124"/>
    </source>
</evidence>
<keyword evidence="6" id="KW-1185">Reference proteome</keyword>
<proteinExistence type="predicted"/>
<dbReference type="EMBL" id="BBMS01000110">
    <property type="protein sequence ID" value="GAL30757.1"/>
    <property type="molecule type" value="Genomic_DNA"/>
</dbReference>
<dbReference type="PANTHER" id="PTHR43280:SF10">
    <property type="entry name" value="REGULATORY PROTEIN POCR"/>
    <property type="match status" value="1"/>
</dbReference>
<evidence type="ECO:0000313" key="5">
    <source>
        <dbReference type="EMBL" id="GAL30757.1"/>
    </source>
</evidence>
<protein>
    <submittedName>
        <fullName evidence="5">Two-component response regulator YesN</fullName>
    </submittedName>
</protein>
<reference evidence="6" key="2">
    <citation type="submission" date="2014-09" db="EMBL/GenBank/DDBJ databases">
        <authorList>
            <consortium name="NBRP consortium"/>
            <person name="Sawabe T."/>
            <person name="Meirelles P."/>
            <person name="Nakanishi M."/>
            <person name="Sayaka M."/>
            <person name="Hattori M."/>
            <person name="Ohkuma M."/>
        </authorList>
    </citation>
    <scope>NUCLEOTIDE SEQUENCE [LARGE SCALE GENOMIC DNA]</scope>
    <source>
        <strain evidence="6">JCM 19239</strain>
    </source>
</reference>
<dbReference type="SUPFAM" id="SSF46689">
    <property type="entry name" value="Homeodomain-like"/>
    <property type="match status" value="2"/>
</dbReference>